<dbReference type="AlphaFoldDB" id="A0A1J1IGI1"/>
<keyword evidence="5 6" id="KW-0472">Membrane</keyword>
<evidence type="ECO:0000256" key="5">
    <source>
        <dbReference type="ARBA" id="ARBA00023136"/>
    </source>
</evidence>
<proteinExistence type="predicted"/>
<gene>
    <name evidence="7" type="ORF">CLUMA_CG012766</name>
</gene>
<protein>
    <submittedName>
        <fullName evidence="7">CLUMA_CG012766, isoform A</fullName>
    </submittedName>
</protein>
<comment type="subcellular location">
    <subcellularLocation>
        <location evidence="1">Cell membrane</location>
        <topology evidence="1">Multi-pass membrane protein</topology>
    </subcellularLocation>
</comment>
<dbReference type="Proteomes" id="UP000183832">
    <property type="component" value="Unassembled WGS sequence"/>
</dbReference>
<accession>A0A1J1IGI1</accession>
<dbReference type="InterPro" id="IPR013604">
    <property type="entry name" value="7TM_chemorcpt"/>
</dbReference>
<evidence type="ECO:0000256" key="1">
    <source>
        <dbReference type="ARBA" id="ARBA00004651"/>
    </source>
</evidence>
<feature type="transmembrane region" description="Helical" evidence="6">
    <location>
        <begin position="73"/>
        <end position="97"/>
    </location>
</feature>
<dbReference type="GO" id="GO:0005886">
    <property type="term" value="C:plasma membrane"/>
    <property type="evidence" value="ECO:0007669"/>
    <property type="project" value="UniProtKB-SubCell"/>
</dbReference>
<reference evidence="7 8" key="1">
    <citation type="submission" date="2015-04" db="EMBL/GenBank/DDBJ databases">
        <authorList>
            <person name="Syromyatnikov M.Y."/>
            <person name="Popov V.N."/>
        </authorList>
    </citation>
    <scope>NUCLEOTIDE SEQUENCE [LARGE SCALE GENOMIC DNA]</scope>
</reference>
<evidence type="ECO:0000256" key="3">
    <source>
        <dbReference type="ARBA" id="ARBA00022692"/>
    </source>
</evidence>
<evidence type="ECO:0000256" key="2">
    <source>
        <dbReference type="ARBA" id="ARBA00022475"/>
    </source>
</evidence>
<keyword evidence="3 6" id="KW-0812">Transmembrane</keyword>
<evidence type="ECO:0000313" key="7">
    <source>
        <dbReference type="EMBL" id="CRK99315.1"/>
    </source>
</evidence>
<evidence type="ECO:0000256" key="6">
    <source>
        <dbReference type="SAM" id="Phobius"/>
    </source>
</evidence>
<name>A0A1J1IGI1_9DIPT</name>
<dbReference type="EMBL" id="CVRI01000050">
    <property type="protein sequence ID" value="CRK99315.1"/>
    <property type="molecule type" value="Genomic_DNA"/>
</dbReference>
<evidence type="ECO:0000256" key="4">
    <source>
        <dbReference type="ARBA" id="ARBA00022989"/>
    </source>
</evidence>
<keyword evidence="2" id="KW-1003">Cell membrane</keyword>
<evidence type="ECO:0000313" key="8">
    <source>
        <dbReference type="Proteomes" id="UP000183832"/>
    </source>
</evidence>
<dbReference type="Pfam" id="PF08395">
    <property type="entry name" value="7tm_7"/>
    <property type="match status" value="1"/>
</dbReference>
<keyword evidence="4 6" id="KW-1133">Transmembrane helix</keyword>
<organism evidence="7 8">
    <name type="scientific">Clunio marinus</name>
    <dbReference type="NCBI Taxonomy" id="568069"/>
    <lineage>
        <taxon>Eukaryota</taxon>
        <taxon>Metazoa</taxon>
        <taxon>Ecdysozoa</taxon>
        <taxon>Arthropoda</taxon>
        <taxon>Hexapoda</taxon>
        <taxon>Insecta</taxon>
        <taxon>Pterygota</taxon>
        <taxon>Neoptera</taxon>
        <taxon>Endopterygota</taxon>
        <taxon>Diptera</taxon>
        <taxon>Nematocera</taxon>
        <taxon>Chironomoidea</taxon>
        <taxon>Chironomidae</taxon>
        <taxon>Clunio</taxon>
    </lineage>
</organism>
<dbReference type="GO" id="GO:0050909">
    <property type="term" value="P:sensory perception of taste"/>
    <property type="evidence" value="ECO:0007669"/>
    <property type="project" value="InterPro"/>
</dbReference>
<feature type="transmembrane region" description="Helical" evidence="6">
    <location>
        <begin position="189"/>
        <end position="206"/>
    </location>
</feature>
<keyword evidence="8" id="KW-1185">Reference proteome</keyword>
<sequence>MLCASIKVRFIALIKHLKEIKSSQTSFVVNTTTTKYIAVTKSIEKLSQLKEVSLIYDEVLEIILLLNESFSTLLSFAFGTLFLFFTLNSFCTFFMMTTKNFTIFQLIEKAHWILLSAFAIFSLCYTTESTNKAISDCASLLNTIYSHDDFENINHKVEIEIILTKIIIQMESFVFTCGYFDINMKMLHSFVYTSITYLVILLQFNFEEVETSSPPTIAH</sequence>